<dbReference type="GO" id="GO:0005524">
    <property type="term" value="F:ATP binding"/>
    <property type="evidence" value="ECO:0007669"/>
    <property type="project" value="UniProtKB-KW"/>
</dbReference>
<reference evidence="11 12" key="1">
    <citation type="submission" date="2010-12" db="EMBL/GenBank/DDBJ databases">
        <authorList>
            <person name="Muzny D."/>
            <person name="Qin X."/>
            <person name="Deng J."/>
            <person name="Jiang H."/>
            <person name="Liu Y."/>
            <person name="Qu J."/>
            <person name="Song X.-Z."/>
            <person name="Zhang L."/>
            <person name="Thornton R."/>
            <person name="Coyle M."/>
            <person name="Francisco L."/>
            <person name="Jackson L."/>
            <person name="Javaid M."/>
            <person name="Korchina V."/>
            <person name="Kovar C."/>
            <person name="Mata R."/>
            <person name="Mathew T."/>
            <person name="Ngo R."/>
            <person name="Nguyen L."/>
            <person name="Nguyen N."/>
            <person name="Okwuonu G."/>
            <person name="Ongeri F."/>
            <person name="Pham C."/>
            <person name="Simmons D."/>
            <person name="Wilczek-Boney K."/>
            <person name="Hale W."/>
            <person name="Jakkamsetti A."/>
            <person name="Pham P."/>
            <person name="Ruth R."/>
            <person name="San Lucas F."/>
            <person name="Warren J."/>
            <person name="Zhang J."/>
            <person name="Zhao Z."/>
            <person name="Zhou C."/>
            <person name="Zhu D."/>
            <person name="Lee S."/>
            <person name="Bess C."/>
            <person name="Blankenburg K."/>
            <person name="Forbes L."/>
            <person name="Fu Q."/>
            <person name="Gubbala S."/>
            <person name="Hirani K."/>
            <person name="Jayaseelan J.C."/>
            <person name="Lara F."/>
            <person name="Munidasa M."/>
            <person name="Palculict T."/>
            <person name="Patil S."/>
            <person name="Pu L.-L."/>
            <person name="Saada N."/>
            <person name="Tang L."/>
            <person name="Weissenberger G."/>
            <person name="Zhu Y."/>
            <person name="Hemphill L."/>
            <person name="Shang Y."/>
            <person name="Youmans B."/>
            <person name="Ayvaz T."/>
            <person name="Ross M."/>
            <person name="Santibanez J."/>
            <person name="Aqrawi P."/>
            <person name="Gross S."/>
            <person name="Joshi V."/>
            <person name="Fowler G."/>
            <person name="Nazareth L."/>
            <person name="Reid J."/>
            <person name="Worley K."/>
            <person name="Petrosino J."/>
            <person name="Highlander S."/>
            <person name="Gibbs R."/>
        </authorList>
    </citation>
    <scope>NUCLEOTIDE SEQUENCE [LARGE SCALE GENOMIC DNA]</scope>
    <source>
        <strain evidence="11 12">ATCC 23263</strain>
    </source>
</reference>
<keyword evidence="4" id="KW-0963">Cytoplasm</keyword>
<dbReference type="GO" id="GO:0016787">
    <property type="term" value="F:hydrolase activity"/>
    <property type="evidence" value="ECO:0007669"/>
    <property type="project" value="UniProtKB-KW"/>
</dbReference>
<dbReference type="NCBIfam" id="TIGR00150">
    <property type="entry name" value="T6A_YjeE"/>
    <property type="match status" value="1"/>
</dbReference>
<dbReference type="PANTHER" id="PTHR33540:SF2">
    <property type="entry name" value="TRNA THREONYLCARBAMOYLADENOSINE BIOSYNTHESIS PROTEIN TSAE"/>
    <property type="match status" value="1"/>
</dbReference>
<dbReference type="OrthoDB" id="9815896at2"/>
<protein>
    <recommendedName>
        <fullName evidence="3">tRNA threonylcarbamoyladenosine biosynthesis protein TsaE</fullName>
    </recommendedName>
    <alternativeName>
        <fullName evidence="10">t(6)A37 threonylcarbamoyladenosine biosynthesis protein TsaE</fullName>
    </alternativeName>
</protein>
<dbReference type="Proteomes" id="UP000004754">
    <property type="component" value="Unassembled WGS sequence"/>
</dbReference>
<proteinExistence type="inferred from homology"/>
<dbReference type="SUPFAM" id="SSF52540">
    <property type="entry name" value="P-loop containing nucleoside triphosphate hydrolases"/>
    <property type="match status" value="1"/>
</dbReference>
<keyword evidence="11" id="KW-0378">Hydrolase</keyword>
<dbReference type="InterPro" id="IPR003442">
    <property type="entry name" value="T6A_TsaE"/>
</dbReference>
<evidence type="ECO:0000256" key="10">
    <source>
        <dbReference type="ARBA" id="ARBA00032441"/>
    </source>
</evidence>
<dbReference type="Gene3D" id="3.40.50.300">
    <property type="entry name" value="P-loop containing nucleotide triphosphate hydrolases"/>
    <property type="match status" value="1"/>
</dbReference>
<dbReference type="PANTHER" id="PTHR33540">
    <property type="entry name" value="TRNA THREONYLCARBAMOYLADENOSINE BIOSYNTHESIS PROTEIN TSAE"/>
    <property type="match status" value="1"/>
</dbReference>
<dbReference type="GO" id="GO:0002949">
    <property type="term" value="P:tRNA threonylcarbamoyladenosine modification"/>
    <property type="evidence" value="ECO:0007669"/>
    <property type="project" value="InterPro"/>
</dbReference>
<dbReference type="GO" id="GO:0005737">
    <property type="term" value="C:cytoplasm"/>
    <property type="evidence" value="ECO:0007669"/>
    <property type="project" value="UniProtKB-SubCell"/>
</dbReference>
<evidence type="ECO:0000256" key="2">
    <source>
        <dbReference type="ARBA" id="ARBA00007599"/>
    </source>
</evidence>
<gene>
    <name evidence="11" type="ORF">HMP0721_0058</name>
</gene>
<keyword evidence="5" id="KW-0819">tRNA processing</keyword>
<keyword evidence="7" id="KW-0547">Nucleotide-binding</keyword>
<dbReference type="GO" id="GO:0046872">
    <property type="term" value="F:metal ion binding"/>
    <property type="evidence" value="ECO:0007669"/>
    <property type="project" value="UniProtKB-KW"/>
</dbReference>
<comment type="subcellular location">
    <subcellularLocation>
        <location evidence="1">Cytoplasm</location>
    </subcellularLocation>
</comment>
<evidence type="ECO:0000256" key="6">
    <source>
        <dbReference type="ARBA" id="ARBA00022723"/>
    </source>
</evidence>
<comment type="similarity">
    <text evidence="2">Belongs to the TsaE family.</text>
</comment>
<evidence type="ECO:0000256" key="7">
    <source>
        <dbReference type="ARBA" id="ARBA00022741"/>
    </source>
</evidence>
<keyword evidence="9" id="KW-0460">Magnesium</keyword>
<comment type="caution">
    <text evidence="11">The sequence shown here is derived from an EMBL/GenBank/DDBJ whole genome shotgun (WGS) entry which is preliminary data.</text>
</comment>
<evidence type="ECO:0000256" key="5">
    <source>
        <dbReference type="ARBA" id="ARBA00022694"/>
    </source>
</evidence>
<sequence length="156" mass="17005">MEKFFKTTSPEATAGLGEALGRTLAGRNGLVYLTGDLGAGKTTLMQGIASGLGLDARVTSPTFALVNAYGRDEEAVYHMDLYRLEDMDELMEIGFEDFLADETLIFVEWPDLLLNEGYAPLAAIDLRRDPADAVSRIICFKTADASLAERVAEFES</sequence>
<organism evidence="11 12">
    <name type="scientific">Pseudoramibacter alactolyticus ATCC 23263</name>
    <dbReference type="NCBI Taxonomy" id="887929"/>
    <lineage>
        <taxon>Bacteria</taxon>
        <taxon>Bacillati</taxon>
        <taxon>Bacillota</taxon>
        <taxon>Clostridia</taxon>
        <taxon>Eubacteriales</taxon>
        <taxon>Eubacteriaceae</taxon>
        <taxon>Pseudoramibacter</taxon>
    </lineage>
</organism>
<dbReference type="RefSeq" id="WP_006597476.1">
    <property type="nucleotide sequence ID" value="NZ_GL622359.1"/>
</dbReference>
<name>E6MDH6_9FIRM</name>
<evidence type="ECO:0000256" key="3">
    <source>
        <dbReference type="ARBA" id="ARBA00019010"/>
    </source>
</evidence>
<evidence type="ECO:0000313" key="12">
    <source>
        <dbReference type="Proteomes" id="UP000004754"/>
    </source>
</evidence>
<dbReference type="Pfam" id="PF02367">
    <property type="entry name" value="TsaE"/>
    <property type="match status" value="1"/>
</dbReference>
<dbReference type="InterPro" id="IPR027417">
    <property type="entry name" value="P-loop_NTPase"/>
</dbReference>
<dbReference type="HOGENOM" id="CLU_087829_3_3_9"/>
<dbReference type="STRING" id="887929.HMP0721_0058"/>
<dbReference type="EMBL" id="AEQN01000003">
    <property type="protein sequence ID" value="EFV02861.1"/>
    <property type="molecule type" value="Genomic_DNA"/>
</dbReference>
<keyword evidence="6" id="KW-0479">Metal-binding</keyword>
<evidence type="ECO:0000313" key="11">
    <source>
        <dbReference type="EMBL" id="EFV02861.1"/>
    </source>
</evidence>
<dbReference type="AlphaFoldDB" id="E6MDH6"/>
<keyword evidence="8" id="KW-0067">ATP-binding</keyword>
<keyword evidence="12" id="KW-1185">Reference proteome</keyword>
<evidence type="ECO:0000256" key="4">
    <source>
        <dbReference type="ARBA" id="ARBA00022490"/>
    </source>
</evidence>
<dbReference type="eggNOG" id="COG0802">
    <property type="taxonomic scope" value="Bacteria"/>
</dbReference>
<accession>E6MDH6</accession>
<evidence type="ECO:0000256" key="1">
    <source>
        <dbReference type="ARBA" id="ARBA00004496"/>
    </source>
</evidence>
<evidence type="ECO:0000256" key="9">
    <source>
        <dbReference type="ARBA" id="ARBA00022842"/>
    </source>
</evidence>
<evidence type="ECO:0000256" key="8">
    <source>
        <dbReference type="ARBA" id="ARBA00022840"/>
    </source>
</evidence>